<keyword evidence="4 6" id="KW-1133">Transmembrane helix</keyword>
<evidence type="ECO:0000313" key="9">
    <source>
        <dbReference type="Proteomes" id="UP000221024"/>
    </source>
</evidence>
<evidence type="ECO:0000259" key="7">
    <source>
        <dbReference type="Pfam" id="PF09335"/>
    </source>
</evidence>
<feature type="transmembrane region" description="Helical" evidence="6">
    <location>
        <begin position="146"/>
        <end position="168"/>
    </location>
</feature>
<evidence type="ECO:0000256" key="3">
    <source>
        <dbReference type="ARBA" id="ARBA00022692"/>
    </source>
</evidence>
<dbReference type="EMBL" id="PDEP01000004">
    <property type="protein sequence ID" value="PEN08046.1"/>
    <property type="molecule type" value="Genomic_DNA"/>
</dbReference>
<keyword evidence="5 6" id="KW-0472">Membrane</keyword>
<keyword evidence="3 6" id="KW-0812">Transmembrane</keyword>
<feature type="transmembrane region" description="Helical" evidence="6">
    <location>
        <begin position="180"/>
        <end position="202"/>
    </location>
</feature>
<dbReference type="OrthoDB" id="9813426at2"/>
<gene>
    <name evidence="8" type="ORF">CRI93_06285</name>
</gene>
<keyword evidence="9" id="KW-1185">Reference proteome</keyword>
<dbReference type="Proteomes" id="UP000221024">
    <property type="component" value="Unassembled WGS sequence"/>
</dbReference>
<evidence type="ECO:0000256" key="5">
    <source>
        <dbReference type="ARBA" id="ARBA00023136"/>
    </source>
</evidence>
<dbReference type="GO" id="GO:0005886">
    <property type="term" value="C:plasma membrane"/>
    <property type="evidence" value="ECO:0007669"/>
    <property type="project" value="UniProtKB-SubCell"/>
</dbReference>
<keyword evidence="2" id="KW-1003">Cell membrane</keyword>
<dbReference type="InterPro" id="IPR032816">
    <property type="entry name" value="VTT_dom"/>
</dbReference>
<dbReference type="InterPro" id="IPR051311">
    <property type="entry name" value="DedA_domain"/>
</dbReference>
<evidence type="ECO:0000256" key="4">
    <source>
        <dbReference type="ARBA" id="ARBA00022989"/>
    </source>
</evidence>
<dbReference type="AlphaFoldDB" id="A0A2H3P273"/>
<name>A0A2H3P273_9BACT</name>
<evidence type="ECO:0000256" key="2">
    <source>
        <dbReference type="ARBA" id="ARBA00022475"/>
    </source>
</evidence>
<evidence type="ECO:0000256" key="1">
    <source>
        <dbReference type="ARBA" id="ARBA00004651"/>
    </source>
</evidence>
<accession>A0A2H3P273</accession>
<dbReference type="PANTHER" id="PTHR42709">
    <property type="entry name" value="ALKALINE PHOSPHATASE LIKE PROTEIN"/>
    <property type="match status" value="1"/>
</dbReference>
<evidence type="ECO:0000313" key="8">
    <source>
        <dbReference type="EMBL" id="PEN08046.1"/>
    </source>
</evidence>
<evidence type="ECO:0000256" key="6">
    <source>
        <dbReference type="SAM" id="Phobius"/>
    </source>
</evidence>
<dbReference type="Pfam" id="PF09335">
    <property type="entry name" value="VTT_dom"/>
    <property type="match status" value="1"/>
</dbReference>
<comment type="caution">
    <text evidence="8">The sequence shown here is derived from an EMBL/GenBank/DDBJ whole genome shotgun (WGS) entry which is preliminary data.</text>
</comment>
<organism evidence="8 9">
    <name type="scientific">Longimonas halophila</name>
    <dbReference type="NCBI Taxonomy" id="1469170"/>
    <lineage>
        <taxon>Bacteria</taxon>
        <taxon>Pseudomonadati</taxon>
        <taxon>Rhodothermota</taxon>
        <taxon>Rhodothermia</taxon>
        <taxon>Rhodothermales</taxon>
        <taxon>Salisaetaceae</taxon>
        <taxon>Longimonas</taxon>
    </lineage>
</organism>
<dbReference type="PANTHER" id="PTHR42709:SF6">
    <property type="entry name" value="UNDECAPRENYL PHOSPHATE TRANSPORTER A"/>
    <property type="match status" value="1"/>
</dbReference>
<sequence>MPEWVFELDAWVNWMLALPPLWGYVIVLAIAYGENVMPPIPGDMVVVLGGYLAGRGHLHLGIVVLLATVGGALGFMTVYAVGRTMGPRILAPGRYDWVPHEQVDRVQQWLHRYGYGVVAANRFLSGARSVISLAVGAAQMAVGKTFAFATLSALVWTALIAYAGFALGENWPLVASYLEAYGRTVGGVIAILVVVWGVRWYWRRRNAVHPPDDKGTSSTGPSA</sequence>
<comment type="subcellular location">
    <subcellularLocation>
        <location evidence="1">Cell membrane</location>
        <topology evidence="1">Multi-pass membrane protein</topology>
    </subcellularLocation>
</comment>
<protein>
    <submittedName>
        <fullName evidence="8">DedA family protein</fullName>
    </submittedName>
</protein>
<reference evidence="8 9" key="1">
    <citation type="submission" date="2017-10" db="EMBL/GenBank/DDBJ databases">
        <title>Draft genome of Longimonas halophila.</title>
        <authorList>
            <person name="Goh K.M."/>
            <person name="Shamsir M.S."/>
            <person name="Lim S.W."/>
        </authorList>
    </citation>
    <scope>NUCLEOTIDE SEQUENCE [LARGE SCALE GENOMIC DNA]</scope>
    <source>
        <strain evidence="8 9">KCTC 42399</strain>
    </source>
</reference>
<feature type="transmembrane region" description="Helical" evidence="6">
    <location>
        <begin position="12"/>
        <end position="32"/>
    </location>
</feature>
<feature type="transmembrane region" description="Helical" evidence="6">
    <location>
        <begin position="58"/>
        <end position="81"/>
    </location>
</feature>
<proteinExistence type="predicted"/>
<feature type="domain" description="VTT" evidence="7">
    <location>
        <begin position="40"/>
        <end position="164"/>
    </location>
</feature>